<comment type="caution">
    <text evidence="1">The sequence shown here is derived from an EMBL/GenBank/DDBJ whole genome shotgun (WGS) entry which is preliminary data.</text>
</comment>
<proteinExistence type="predicted"/>
<accession>A0ACB0ZK73</accession>
<keyword evidence="2" id="KW-1185">Reference proteome</keyword>
<reference evidence="1" key="1">
    <citation type="submission" date="2023-11" db="EMBL/GenBank/DDBJ databases">
        <authorList>
            <person name="Poullet M."/>
        </authorList>
    </citation>
    <scope>NUCLEOTIDE SEQUENCE</scope>
    <source>
        <strain evidence="1">E1834</strain>
    </source>
</reference>
<organism evidence="1 2">
    <name type="scientific">Meloidogyne enterolobii</name>
    <name type="common">Root-knot nematode worm</name>
    <name type="synonym">Meloidogyne mayaguensis</name>
    <dbReference type="NCBI Taxonomy" id="390850"/>
    <lineage>
        <taxon>Eukaryota</taxon>
        <taxon>Metazoa</taxon>
        <taxon>Ecdysozoa</taxon>
        <taxon>Nematoda</taxon>
        <taxon>Chromadorea</taxon>
        <taxon>Rhabditida</taxon>
        <taxon>Tylenchina</taxon>
        <taxon>Tylenchomorpha</taxon>
        <taxon>Tylenchoidea</taxon>
        <taxon>Meloidogynidae</taxon>
        <taxon>Meloidogyninae</taxon>
        <taxon>Meloidogyne</taxon>
    </lineage>
</organism>
<dbReference type="Proteomes" id="UP001497535">
    <property type="component" value="Unassembled WGS sequence"/>
</dbReference>
<sequence>MLTNTENLEIWEGKECEDEGEQEISFIEQRGFLQEEHLEFVKKNKNILLKNIEMKKRMEILIPNFKNIFYFEKSKEFGDNSKIKEYFIEIISNTKIDKNKKDELKNYFDLIYSITTKWMDKLINKLTTKKESGASIKNLSLIWKNIKGHLGINLEYFKEDKNKIKIILFKEIGRMFLKIKKEINYLEIPEWIIDEIFEVNKKSEKIDEEVIEKFDEWIDKIVFEELKGQLENRDAWTGTNKNKGFAVKLKG</sequence>
<dbReference type="EMBL" id="CAVMJV010000038">
    <property type="protein sequence ID" value="CAK5079440.1"/>
    <property type="molecule type" value="Genomic_DNA"/>
</dbReference>
<evidence type="ECO:0000313" key="1">
    <source>
        <dbReference type="EMBL" id="CAK5079440.1"/>
    </source>
</evidence>
<evidence type="ECO:0000313" key="2">
    <source>
        <dbReference type="Proteomes" id="UP001497535"/>
    </source>
</evidence>
<name>A0ACB0ZK73_MELEN</name>
<protein>
    <submittedName>
        <fullName evidence="1">Uncharacterized protein</fullName>
    </submittedName>
</protein>
<gene>
    <name evidence="1" type="ORF">MENTE1834_LOCUS26551</name>
</gene>